<dbReference type="Proteomes" id="UP001301869">
    <property type="component" value="Chromosome"/>
</dbReference>
<evidence type="ECO:0000256" key="2">
    <source>
        <dbReference type="SAM" id="SignalP"/>
    </source>
</evidence>
<feature type="region of interest" description="Disordered" evidence="1">
    <location>
        <begin position="42"/>
        <end position="77"/>
    </location>
</feature>
<protein>
    <recommendedName>
        <fullName evidence="5">DUF4124 domain-containing protein</fullName>
    </recommendedName>
</protein>
<proteinExistence type="predicted"/>
<evidence type="ECO:0000313" key="3">
    <source>
        <dbReference type="EMBL" id="WNK21562.1"/>
    </source>
</evidence>
<sequence length="77" mass="8679">MVRKLYLTFLSVFLIVGTAGCTTYTWPDGSKETVLGVPAEKENARYEDERNKAVRYRVPGKPDDKQKRAASEDSRAP</sequence>
<feature type="compositionally biased region" description="Basic and acidic residues" evidence="1">
    <location>
        <begin position="60"/>
        <end position="77"/>
    </location>
</feature>
<evidence type="ECO:0000256" key="1">
    <source>
        <dbReference type="SAM" id="MobiDB-lite"/>
    </source>
</evidence>
<evidence type="ECO:0000313" key="4">
    <source>
        <dbReference type="Proteomes" id="UP001301869"/>
    </source>
</evidence>
<feature type="chain" id="PRO_5046566707" description="DUF4124 domain-containing protein" evidence="2">
    <location>
        <begin position="22"/>
        <end position="77"/>
    </location>
</feature>
<reference evidence="3 4" key="1">
    <citation type="submission" date="2023-03" db="EMBL/GenBank/DDBJ databases">
        <title>Halomonas sp. nov., isolated from Korean tranditional fermented seafood 'Jeotgal'.</title>
        <authorList>
            <person name="Kim B."/>
            <person name="Shin N.-R."/>
        </authorList>
    </citation>
    <scope>NUCLEOTIDE SEQUENCE [LARGE SCALE GENOMIC DNA]</scope>
    <source>
        <strain evidence="3 4">SG2L-4</strain>
    </source>
</reference>
<feature type="compositionally biased region" description="Basic and acidic residues" evidence="1">
    <location>
        <begin position="42"/>
        <end position="52"/>
    </location>
</feature>
<keyword evidence="2" id="KW-0732">Signal</keyword>
<dbReference type="PROSITE" id="PS51257">
    <property type="entry name" value="PROKAR_LIPOPROTEIN"/>
    <property type="match status" value="1"/>
</dbReference>
<name>A0ABY9Z3F7_9GAMM</name>
<keyword evidence="4" id="KW-1185">Reference proteome</keyword>
<feature type="signal peptide" evidence="2">
    <location>
        <begin position="1"/>
        <end position="21"/>
    </location>
</feature>
<accession>A0ABY9Z3F7</accession>
<dbReference type="EMBL" id="CP119391">
    <property type="protein sequence ID" value="WNK21562.1"/>
    <property type="molecule type" value="Genomic_DNA"/>
</dbReference>
<gene>
    <name evidence="3" type="ORF">P1P91_07850</name>
</gene>
<evidence type="ECO:0008006" key="5">
    <source>
        <dbReference type="Google" id="ProtNLM"/>
    </source>
</evidence>
<organism evidence="3 4">
    <name type="scientific">Halomonas piscis</name>
    <dbReference type="NCBI Taxonomy" id="3031727"/>
    <lineage>
        <taxon>Bacteria</taxon>
        <taxon>Pseudomonadati</taxon>
        <taxon>Pseudomonadota</taxon>
        <taxon>Gammaproteobacteria</taxon>
        <taxon>Oceanospirillales</taxon>
        <taxon>Halomonadaceae</taxon>
        <taxon>Halomonas</taxon>
    </lineage>
</organism>